<keyword evidence="3" id="KW-1185">Reference proteome</keyword>
<keyword evidence="1" id="KW-0472">Membrane</keyword>
<feature type="transmembrane region" description="Helical" evidence="1">
    <location>
        <begin position="141"/>
        <end position="157"/>
    </location>
</feature>
<proteinExistence type="predicted"/>
<evidence type="ECO:0000313" key="3">
    <source>
        <dbReference type="Proteomes" id="UP000092321"/>
    </source>
</evidence>
<reference evidence="3" key="1">
    <citation type="journal article" date="2016" name="Proc. Natl. Acad. Sci. U.S.A.">
        <title>Comparative genomics of biotechnologically important yeasts.</title>
        <authorList>
            <person name="Riley R."/>
            <person name="Haridas S."/>
            <person name="Wolfe K.H."/>
            <person name="Lopes M.R."/>
            <person name="Hittinger C.T."/>
            <person name="Goeker M."/>
            <person name="Salamov A.A."/>
            <person name="Wisecaver J.H."/>
            <person name="Long T.M."/>
            <person name="Calvey C.H."/>
            <person name="Aerts A.L."/>
            <person name="Barry K.W."/>
            <person name="Choi C."/>
            <person name="Clum A."/>
            <person name="Coughlan A.Y."/>
            <person name="Deshpande S."/>
            <person name="Douglass A.P."/>
            <person name="Hanson S.J."/>
            <person name="Klenk H.-P."/>
            <person name="LaButti K.M."/>
            <person name="Lapidus A."/>
            <person name="Lindquist E.A."/>
            <person name="Lipzen A.M."/>
            <person name="Meier-Kolthoff J.P."/>
            <person name="Ohm R.A."/>
            <person name="Otillar R.P."/>
            <person name="Pangilinan J.L."/>
            <person name="Peng Y."/>
            <person name="Rokas A."/>
            <person name="Rosa C.A."/>
            <person name="Scheuner C."/>
            <person name="Sibirny A.A."/>
            <person name="Slot J.C."/>
            <person name="Stielow J.B."/>
            <person name="Sun H."/>
            <person name="Kurtzman C.P."/>
            <person name="Blackwell M."/>
            <person name="Grigoriev I.V."/>
            <person name="Jeffries T.W."/>
        </authorList>
    </citation>
    <scope>NUCLEOTIDE SEQUENCE [LARGE SCALE GENOMIC DNA]</scope>
    <source>
        <strain evidence="3">NRRL Y-1626</strain>
    </source>
</reference>
<protein>
    <submittedName>
        <fullName evidence="2">Uncharacterized protein</fullName>
    </submittedName>
</protein>
<organism evidence="2 3">
    <name type="scientific">Hanseniaspora valbyensis NRRL Y-1626</name>
    <dbReference type="NCBI Taxonomy" id="766949"/>
    <lineage>
        <taxon>Eukaryota</taxon>
        <taxon>Fungi</taxon>
        <taxon>Dikarya</taxon>
        <taxon>Ascomycota</taxon>
        <taxon>Saccharomycotina</taxon>
        <taxon>Saccharomycetes</taxon>
        <taxon>Saccharomycodales</taxon>
        <taxon>Saccharomycodaceae</taxon>
        <taxon>Hanseniaspora</taxon>
    </lineage>
</organism>
<accession>A0A1B7TJH5</accession>
<comment type="caution">
    <text evidence="2">The sequence shown here is derived from an EMBL/GenBank/DDBJ whole genome shotgun (WGS) entry which is preliminary data.</text>
</comment>
<evidence type="ECO:0000256" key="1">
    <source>
        <dbReference type="SAM" id="Phobius"/>
    </source>
</evidence>
<dbReference type="Proteomes" id="UP000092321">
    <property type="component" value="Unassembled WGS sequence"/>
</dbReference>
<sequence>YSLTAIGVLLADIICLFLRTNEQYHWRFYEPSDPKPTKFSYKKKFGLKELIAIDLYPKFNKDVLAQEANYLKNFGKQIFIFVALPLSTYLGGNSYESDGSVITFFTEILINTCIAIILILKISPLVRNYEDKRVLPYPKKLFLSKILSSVINIYFVFTCRMGNNFKVLLLSDLIVLSLYKVQENIYKLWKNIKFEEVEILQPNLPTLEELKKKQKVSPTFVERMKNAAELDAANRLKNAKEAAEKL</sequence>
<gene>
    <name evidence="2" type="ORF">HANVADRAFT_431</name>
</gene>
<feature type="non-terminal residue" evidence="2">
    <location>
        <position position="1"/>
    </location>
</feature>
<keyword evidence="1" id="KW-0812">Transmembrane</keyword>
<dbReference type="EMBL" id="LXPE01000002">
    <property type="protein sequence ID" value="OBA28795.1"/>
    <property type="molecule type" value="Genomic_DNA"/>
</dbReference>
<keyword evidence="1" id="KW-1133">Transmembrane helix</keyword>
<evidence type="ECO:0000313" key="2">
    <source>
        <dbReference type="EMBL" id="OBA28795.1"/>
    </source>
</evidence>
<feature type="transmembrane region" description="Helical" evidence="1">
    <location>
        <begin position="101"/>
        <end position="120"/>
    </location>
</feature>
<dbReference type="AlphaFoldDB" id="A0A1B7TJH5"/>
<name>A0A1B7TJH5_9ASCO</name>